<dbReference type="PANTHER" id="PTHR21063:SF4">
    <property type="entry name" value="CD48 ANTIGEN-RELATED"/>
    <property type="match status" value="1"/>
</dbReference>
<feature type="signal peptide" evidence="1">
    <location>
        <begin position="1"/>
        <end position="17"/>
    </location>
</feature>
<accession>A0A8C1S630</accession>
<organism evidence="3 4">
    <name type="scientific">Cyprinus carpio</name>
    <name type="common">Common carp</name>
    <dbReference type="NCBI Taxonomy" id="7962"/>
    <lineage>
        <taxon>Eukaryota</taxon>
        <taxon>Metazoa</taxon>
        <taxon>Chordata</taxon>
        <taxon>Craniata</taxon>
        <taxon>Vertebrata</taxon>
        <taxon>Euteleostomi</taxon>
        <taxon>Actinopterygii</taxon>
        <taxon>Neopterygii</taxon>
        <taxon>Teleostei</taxon>
        <taxon>Ostariophysi</taxon>
        <taxon>Cypriniformes</taxon>
        <taxon>Cyprinidae</taxon>
        <taxon>Cyprininae</taxon>
        <taxon>Cyprinus</taxon>
    </lineage>
</organism>
<dbReference type="CDD" id="cd00096">
    <property type="entry name" value="Ig"/>
    <property type="match status" value="1"/>
</dbReference>
<evidence type="ECO:0000256" key="1">
    <source>
        <dbReference type="SAM" id="SignalP"/>
    </source>
</evidence>
<dbReference type="Proteomes" id="UP000694700">
    <property type="component" value="Unplaced"/>
</dbReference>
<dbReference type="SMART" id="SM00409">
    <property type="entry name" value="IG"/>
    <property type="match status" value="1"/>
</dbReference>
<proteinExistence type="predicted"/>
<keyword evidence="1" id="KW-0732">Signal</keyword>
<feature type="chain" id="PRO_5034397404" description="Ig-like domain-containing protein" evidence="1">
    <location>
        <begin position="18"/>
        <end position="283"/>
    </location>
</feature>
<dbReference type="AlphaFoldDB" id="A0A8C1S630"/>
<evidence type="ECO:0000313" key="3">
    <source>
        <dbReference type="Ensembl" id="ENSCCRP00015002171.1"/>
    </source>
</evidence>
<dbReference type="InterPro" id="IPR013106">
    <property type="entry name" value="Ig_V-set"/>
</dbReference>
<sequence length="283" mass="31881">MFIFICLFSCRLAGVFGESVSVMEGDSVTLNTHLSEIQRDGLIMWKFGLVLIAKINAKDNKRDFYDERFKDRLQLDQNGSLNITNTRTTDSGFYKVTSSRTEKPLNTFNLTVYARLPVPVISSTSSQNPPPSLSSSVSKCLLLCSVVNVSDVTLSWYRGNSLLSSISVSDLNRSLSLHLECLDDSYSCVVNNPIRNQTQHLNTTELCQPCSGMSVIIYIYICTHSFAPMTVSSASSRCKSDSADFCSWVSVDHSCSWDLLHLQETQKNRPRRQVLYTYLFYYS</sequence>
<dbReference type="PROSITE" id="PS50835">
    <property type="entry name" value="IG_LIKE"/>
    <property type="match status" value="1"/>
</dbReference>
<dbReference type="Pfam" id="PF07686">
    <property type="entry name" value="V-set"/>
    <property type="match status" value="1"/>
</dbReference>
<feature type="domain" description="Ig-like" evidence="2">
    <location>
        <begin position="119"/>
        <end position="204"/>
    </location>
</feature>
<name>A0A8C1S630_CYPCA</name>
<evidence type="ECO:0000259" key="2">
    <source>
        <dbReference type="PROSITE" id="PS50835"/>
    </source>
</evidence>
<dbReference type="InterPro" id="IPR036179">
    <property type="entry name" value="Ig-like_dom_sf"/>
</dbReference>
<protein>
    <recommendedName>
        <fullName evidence="2">Ig-like domain-containing protein</fullName>
    </recommendedName>
</protein>
<dbReference type="Gene3D" id="2.60.40.10">
    <property type="entry name" value="Immunoglobulins"/>
    <property type="match status" value="2"/>
</dbReference>
<evidence type="ECO:0000313" key="4">
    <source>
        <dbReference type="Proteomes" id="UP000694700"/>
    </source>
</evidence>
<reference evidence="3" key="1">
    <citation type="submission" date="2025-08" db="UniProtKB">
        <authorList>
            <consortium name="Ensembl"/>
        </authorList>
    </citation>
    <scope>IDENTIFICATION</scope>
</reference>
<dbReference type="PANTHER" id="PTHR21063">
    <property type="entry name" value="LFA-3"/>
    <property type="match status" value="1"/>
</dbReference>
<dbReference type="InterPro" id="IPR003599">
    <property type="entry name" value="Ig_sub"/>
</dbReference>
<dbReference type="InterPro" id="IPR007110">
    <property type="entry name" value="Ig-like_dom"/>
</dbReference>
<dbReference type="Ensembl" id="ENSCCRT00015002296.1">
    <property type="protein sequence ID" value="ENSCCRP00015002171.1"/>
    <property type="gene ID" value="ENSCCRG00015001396.1"/>
</dbReference>
<dbReference type="SUPFAM" id="SSF48726">
    <property type="entry name" value="Immunoglobulin"/>
    <property type="match status" value="2"/>
</dbReference>
<dbReference type="InterPro" id="IPR013783">
    <property type="entry name" value="Ig-like_fold"/>
</dbReference>